<feature type="region of interest" description="Disordered" evidence="1">
    <location>
        <begin position="47"/>
        <end position="72"/>
    </location>
</feature>
<organism evidence="4">
    <name type="scientific">Tanacetum cinerariifolium</name>
    <name type="common">Dalmatian daisy</name>
    <name type="synonym">Chrysanthemum cinerariifolium</name>
    <dbReference type="NCBI Taxonomy" id="118510"/>
    <lineage>
        <taxon>Eukaryota</taxon>
        <taxon>Viridiplantae</taxon>
        <taxon>Streptophyta</taxon>
        <taxon>Embryophyta</taxon>
        <taxon>Tracheophyta</taxon>
        <taxon>Spermatophyta</taxon>
        <taxon>Magnoliopsida</taxon>
        <taxon>eudicotyledons</taxon>
        <taxon>Gunneridae</taxon>
        <taxon>Pentapetalae</taxon>
        <taxon>asterids</taxon>
        <taxon>campanulids</taxon>
        <taxon>Asterales</taxon>
        <taxon>Asteraceae</taxon>
        <taxon>Asteroideae</taxon>
        <taxon>Anthemideae</taxon>
        <taxon>Anthemidinae</taxon>
        <taxon>Tanacetum</taxon>
    </lineage>
</organism>
<proteinExistence type="predicted"/>
<dbReference type="InterPro" id="IPR012337">
    <property type="entry name" value="RNaseH-like_sf"/>
</dbReference>
<feature type="compositionally biased region" description="Basic and acidic residues" evidence="1">
    <location>
        <begin position="304"/>
        <end position="329"/>
    </location>
</feature>
<comment type="caution">
    <text evidence="4">The sequence shown here is derived from an EMBL/GenBank/DDBJ whole genome shotgun (WGS) entry which is preliminary data.</text>
</comment>
<feature type="domain" description="Reverse transcriptase Ty1/copia-type" evidence="2">
    <location>
        <begin position="958"/>
        <end position="1014"/>
    </location>
</feature>
<dbReference type="PANTHER" id="PTHR11439:SF495">
    <property type="entry name" value="REVERSE TRANSCRIPTASE, RNA-DEPENDENT DNA POLYMERASE-RELATED"/>
    <property type="match status" value="1"/>
</dbReference>
<dbReference type="GO" id="GO:0003676">
    <property type="term" value="F:nucleic acid binding"/>
    <property type="evidence" value="ECO:0007669"/>
    <property type="project" value="InterPro"/>
</dbReference>
<accession>A0A699GJL9</accession>
<evidence type="ECO:0000259" key="3">
    <source>
        <dbReference type="Pfam" id="PF13976"/>
    </source>
</evidence>
<dbReference type="PANTHER" id="PTHR11439">
    <property type="entry name" value="GAG-POL-RELATED RETROTRANSPOSON"/>
    <property type="match status" value="1"/>
</dbReference>
<feature type="region of interest" description="Disordered" evidence="1">
    <location>
        <begin position="1589"/>
        <end position="1618"/>
    </location>
</feature>
<feature type="region of interest" description="Disordered" evidence="1">
    <location>
        <begin position="1322"/>
        <end position="1384"/>
    </location>
</feature>
<name>A0A699GJL9_TANCI</name>
<evidence type="ECO:0000259" key="2">
    <source>
        <dbReference type="Pfam" id="PF07727"/>
    </source>
</evidence>
<feature type="domain" description="Reverse transcriptase Ty1/copia-type" evidence="2">
    <location>
        <begin position="430"/>
        <end position="511"/>
    </location>
</feature>
<feature type="compositionally biased region" description="Low complexity" evidence="1">
    <location>
        <begin position="49"/>
        <end position="65"/>
    </location>
</feature>
<feature type="compositionally biased region" description="Low complexity" evidence="1">
    <location>
        <begin position="1512"/>
        <end position="1527"/>
    </location>
</feature>
<feature type="region of interest" description="Disordered" evidence="1">
    <location>
        <begin position="1503"/>
        <end position="1536"/>
    </location>
</feature>
<sequence>MEHTCCCVEELANLDTMSMDDLYNNLKVYEPEVKGVSDSSSSTLNKAFVSSSNNNSSSTNGTVNTAQAVNNPNSPQLVHEYLEQIHPDDMEEMDLRWKMAMLTMKARRFLKRTGRKLIVNGNETISFDKSNVECYNCHKRRHFAREYRALRNQDNKHKKSTKRSVPMETFASTPLVSCDGLGGYDWSDQGEEGPNYALMAFSSLSSDLKGNPQMNLQDQRVIDSGCSRHMIGKMSYLIDYEEIDGEYVAFGGNPKGGKITRKCTIKTGSGPDWLFDINALTRTINYEPIVVDPNSSHDGGSKPLSDDGKKVDEDPRKENECNDQEKEDNVNSTNNVNTVSSTINAAGTNKDNELPFDPNMPALEDVSIFKFSNDDEDDGIVAYINNLDTTIQVSSIPTTRIPKDDPFDQVIRDFKFDTQTRKMSKNLEEHGKIKKEVYVCQPPEFEDPDFPNSIYKVEKALYELHQALRAWYETLPTYLLDNGFQRGKIDKTLFIKRHKGDILLVQAYVDDTSRNYIPTNRNYELHLFLTETVNIAHSGSTTSTKDQASTASYADDVIRECDGDDNQVNDKFKKGEGYHVIPPPYTGNYMPLKADLSYAGLDNYVFKSKVSEPITSVPKIETNAFKTSKDSLEKPKTVRSSAPLIEEWESDGEDLNVFTTKKVKKTVKPSLEKIEFVNARNATIENENKAEKPKKAATLVSASRRVNIAASKPNMNNALPKEYSYFKAHSPVRRSFNQKLAAKTNNFNEKVNTAKCNLQYALQDQGVFDSGSSRHMTGNKSYLTDYQEIDGGFIAFRANAKGDTECVVLSPDFKRLDESQVLLKVPRNNNMYSFDLKNVVPVGGLTCLFAKATLDESNLWHKRLGHINFKTMNKLMRGNLIRDLPSKLFENDHTCISCKKGKQHKASYKTKTNKIMNELCEMKVIRREFSVARTPQQNGVAEMKNKILIEAARTMLAGKHAIGTKWVYRNKKYERGIVVRNKARLVAQGYTQEEGINYDKVFALVAKIEAIRIYAQEVLDEFYREAYFLLRVAGSRHDIMFSVYACARFQVTPKVSHLYVVKRIFRYLKGQPKLGLWYPRDSPFDLEAFSDSDYAGASLDRKSAIEGCQFLVYTSCIEQFWATAKVKNVNVKEQIQALVDKNKVIITKASIRRDLRFEDEGGVDCLSNEVIFKQLTLMGYEKLSQKLTFYKAFFSPQWKFLIHTVFQCLSAKTTAWNEFSSTMAFAIICPATNQKFNFSKYIFDNMVKHLDGGVKFLMYPRFVQVFLDNQVKGIDRHTVIFIISSHTKKVFANMKREGKDFSRKVTPLFATMMVQAPEDMSEGLEIPTDPHHIPVVTKPSSSPSQKKQKSKRKQRKEIEVPSPSSEIPNEEGVPTTSYDPLPSGLKRLKKVGLARRIESSTEASLGDQEDASKQGRMIDNIDQDIEITLVDDTQGRMNEEDITADPVTTAGEVVTDGIEVTTASTTLQISKDELTLAQTLIEIKAAKPKAIITAATIVTAVGTRPKEKMQEPSKTPSPKPIISSQKPSHAKDKGKGKWNQMCTYLKNIVDYKHNQLKNKSFKEIQMLFNNTMKWIEAFVPMDTELVKDSEKSAEGSDKAVEGSKKAEEGSSKRATNDDDVTIEATPLSSKSLTIVDYKIYKERRKSYFKIIRADGGRLMKDMYLNEVFGYISLIKTKLLIKKLEDSGGRLMKDMYLNEVFGYISLIKTKLLIKKLEDSGGKHQV</sequence>
<evidence type="ECO:0000313" key="4">
    <source>
        <dbReference type="EMBL" id="GEU29452.1"/>
    </source>
</evidence>
<dbReference type="InterPro" id="IPR036397">
    <property type="entry name" value="RNaseH_sf"/>
</dbReference>
<dbReference type="Pfam" id="PF13976">
    <property type="entry name" value="gag_pre-integrs"/>
    <property type="match status" value="1"/>
</dbReference>
<protein>
    <submittedName>
        <fullName evidence="4">Ribonuclease H-like domain-containing protein</fullName>
    </submittedName>
</protein>
<dbReference type="Gene3D" id="3.30.420.10">
    <property type="entry name" value="Ribonuclease H-like superfamily/Ribonuclease H"/>
    <property type="match status" value="1"/>
</dbReference>
<dbReference type="SUPFAM" id="SSF53098">
    <property type="entry name" value="Ribonuclease H-like"/>
    <property type="match status" value="1"/>
</dbReference>
<gene>
    <name evidence="4" type="ORF">Tci_001430</name>
</gene>
<feature type="compositionally biased region" description="Basic residues" evidence="1">
    <location>
        <begin position="1346"/>
        <end position="1355"/>
    </location>
</feature>
<dbReference type="InterPro" id="IPR025724">
    <property type="entry name" value="GAG-pre-integrase_dom"/>
</dbReference>
<feature type="region of interest" description="Disordered" evidence="1">
    <location>
        <begin position="290"/>
        <end position="337"/>
    </location>
</feature>
<feature type="compositionally biased region" description="Basic and acidic residues" evidence="1">
    <location>
        <begin position="1589"/>
        <end position="1616"/>
    </location>
</feature>
<feature type="domain" description="GAG-pre-integrase" evidence="3">
    <location>
        <begin position="830"/>
        <end position="903"/>
    </location>
</feature>
<dbReference type="EMBL" id="BKCJ010000069">
    <property type="protein sequence ID" value="GEU29452.1"/>
    <property type="molecule type" value="Genomic_DNA"/>
</dbReference>
<reference evidence="4" key="1">
    <citation type="journal article" date="2019" name="Sci. Rep.">
        <title>Draft genome of Tanacetum cinerariifolium, the natural source of mosquito coil.</title>
        <authorList>
            <person name="Yamashiro T."/>
            <person name="Shiraishi A."/>
            <person name="Satake H."/>
            <person name="Nakayama K."/>
        </authorList>
    </citation>
    <scope>NUCLEOTIDE SEQUENCE</scope>
</reference>
<dbReference type="Pfam" id="PF07727">
    <property type="entry name" value="RVT_2"/>
    <property type="match status" value="2"/>
</dbReference>
<dbReference type="InterPro" id="IPR013103">
    <property type="entry name" value="RVT_2"/>
</dbReference>
<evidence type="ECO:0000256" key="1">
    <source>
        <dbReference type="SAM" id="MobiDB-lite"/>
    </source>
</evidence>